<protein>
    <submittedName>
        <fullName evidence="2">Uncharacterized protein</fullName>
    </submittedName>
</protein>
<reference evidence="2" key="1">
    <citation type="submission" date="2020-03" db="EMBL/GenBank/DDBJ databases">
        <authorList>
            <person name="Weist P."/>
        </authorList>
    </citation>
    <scope>NUCLEOTIDE SEQUENCE</scope>
</reference>
<dbReference type="EMBL" id="CADEAL010004167">
    <property type="protein sequence ID" value="CAB1453352.1"/>
    <property type="molecule type" value="Genomic_DNA"/>
</dbReference>
<dbReference type="AlphaFoldDB" id="A0A9N7VIC0"/>
<evidence type="ECO:0000313" key="2">
    <source>
        <dbReference type="EMBL" id="CAB1453352.1"/>
    </source>
</evidence>
<dbReference type="Proteomes" id="UP001153269">
    <property type="component" value="Unassembled WGS sequence"/>
</dbReference>
<feature type="compositionally biased region" description="Pro residues" evidence="1">
    <location>
        <begin position="42"/>
        <end position="54"/>
    </location>
</feature>
<organism evidence="2 3">
    <name type="scientific">Pleuronectes platessa</name>
    <name type="common">European plaice</name>
    <dbReference type="NCBI Taxonomy" id="8262"/>
    <lineage>
        <taxon>Eukaryota</taxon>
        <taxon>Metazoa</taxon>
        <taxon>Chordata</taxon>
        <taxon>Craniata</taxon>
        <taxon>Vertebrata</taxon>
        <taxon>Euteleostomi</taxon>
        <taxon>Actinopterygii</taxon>
        <taxon>Neopterygii</taxon>
        <taxon>Teleostei</taxon>
        <taxon>Neoteleostei</taxon>
        <taxon>Acanthomorphata</taxon>
        <taxon>Carangaria</taxon>
        <taxon>Pleuronectiformes</taxon>
        <taxon>Pleuronectoidei</taxon>
        <taxon>Pleuronectidae</taxon>
        <taxon>Pleuronectes</taxon>
    </lineage>
</organism>
<accession>A0A9N7VIC0</accession>
<evidence type="ECO:0000313" key="3">
    <source>
        <dbReference type="Proteomes" id="UP001153269"/>
    </source>
</evidence>
<sequence>MGHSQCYSWLVAGSQALGEKAPLVLPGGPDQAGPFQFSVARPTPPRPPRSPSPAPGCGCSGGLGPDEAEEGSTAALSLWLPAPSVPTSSHHE</sequence>
<proteinExistence type="predicted"/>
<gene>
    <name evidence="2" type="ORF">PLEPLA_LOCUS41105</name>
</gene>
<name>A0A9N7VIC0_PLEPL</name>
<evidence type="ECO:0000256" key="1">
    <source>
        <dbReference type="SAM" id="MobiDB-lite"/>
    </source>
</evidence>
<comment type="caution">
    <text evidence="2">The sequence shown here is derived from an EMBL/GenBank/DDBJ whole genome shotgun (WGS) entry which is preliminary data.</text>
</comment>
<keyword evidence="3" id="KW-1185">Reference proteome</keyword>
<feature type="region of interest" description="Disordered" evidence="1">
    <location>
        <begin position="20"/>
        <end position="92"/>
    </location>
</feature>